<evidence type="ECO:0000313" key="2">
    <source>
        <dbReference type="EMBL" id="JAS06744.1"/>
    </source>
</evidence>
<reference evidence="2" key="1">
    <citation type="submission" date="2015-12" db="EMBL/GenBank/DDBJ databases">
        <title>De novo transcriptome assembly of four potential Pierce s Disease insect vectors from Arizona vineyards.</title>
        <authorList>
            <person name="Tassone E.E."/>
        </authorList>
    </citation>
    <scope>NUCLEOTIDE SEQUENCE</scope>
</reference>
<feature type="region of interest" description="Disordered" evidence="1">
    <location>
        <begin position="61"/>
        <end position="143"/>
    </location>
</feature>
<feature type="region of interest" description="Disordered" evidence="1">
    <location>
        <begin position="18"/>
        <end position="46"/>
    </location>
</feature>
<feature type="compositionally biased region" description="Polar residues" evidence="1">
    <location>
        <begin position="69"/>
        <end position="81"/>
    </location>
</feature>
<accession>A0A1B6C051</accession>
<dbReference type="AlphaFoldDB" id="A0A1B6C051"/>
<sequence>KACTEISSNEIVIEKLKSDQEEESYSLRTQTRTASSSSNNSNCGGGKSLLEQLLIEIPLNDISVESRRSGISTRNTRSQQRLGHPSPDVSCSSRTPRVSPNAPALTPPATRQPNKRPRKGSESSNASHDDLLTPRPNKRKSSENAAELIKACMGLEEYQGSKKPSSSPVTTEESLKPKKGGSGSCHDVLDGDTSDDEQPLIEIVSKGRSKSTDEPPTIRTNKEEDNKTNYSCTPRSNHRTPGSGGVVVVNPTKHPPSGSTGSRRSVRQNQTQNSKNSSVIRLDEDKKFSDKLISTVMTVKTNVNINASGCSDSVKNVNTKSATGGNVRVTKTTVSNSEEINTRRKTRSGASASDTEGNKRRRNSRDGK</sequence>
<feature type="compositionally biased region" description="Polar residues" evidence="1">
    <location>
        <begin position="89"/>
        <end position="98"/>
    </location>
</feature>
<feature type="non-terminal residue" evidence="2">
    <location>
        <position position="1"/>
    </location>
</feature>
<feature type="compositionally biased region" description="Basic residues" evidence="1">
    <location>
        <begin position="359"/>
        <end position="368"/>
    </location>
</feature>
<feature type="compositionally biased region" description="Polar residues" evidence="1">
    <location>
        <begin position="257"/>
        <end position="279"/>
    </location>
</feature>
<gene>
    <name evidence="2" type="ORF">g.15876</name>
</gene>
<feature type="region of interest" description="Disordered" evidence="1">
    <location>
        <begin position="157"/>
        <end position="282"/>
    </location>
</feature>
<feature type="compositionally biased region" description="Polar residues" evidence="1">
    <location>
        <begin position="321"/>
        <end position="339"/>
    </location>
</feature>
<dbReference type="EMBL" id="GEDC01030554">
    <property type="protein sequence ID" value="JAS06744.1"/>
    <property type="molecule type" value="Transcribed_RNA"/>
</dbReference>
<proteinExistence type="predicted"/>
<protein>
    <submittedName>
        <fullName evidence="2">Uncharacterized protein</fullName>
    </submittedName>
</protein>
<feature type="compositionally biased region" description="Acidic residues" evidence="1">
    <location>
        <begin position="190"/>
        <end position="199"/>
    </location>
</feature>
<feature type="region of interest" description="Disordered" evidence="1">
    <location>
        <begin position="321"/>
        <end position="368"/>
    </location>
</feature>
<feature type="compositionally biased region" description="Polar residues" evidence="1">
    <location>
        <begin position="162"/>
        <end position="172"/>
    </location>
</feature>
<organism evidence="2">
    <name type="scientific">Clastoptera arizonana</name>
    <name type="common">Arizona spittle bug</name>
    <dbReference type="NCBI Taxonomy" id="38151"/>
    <lineage>
        <taxon>Eukaryota</taxon>
        <taxon>Metazoa</taxon>
        <taxon>Ecdysozoa</taxon>
        <taxon>Arthropoda</taxon>
        <taxon>Hexapoda</taxon>
        <taxon>Insecta</taxon>
        <taxon>Pterygota</taxon>
        <taxon>Neoptera</taxon>
        <taxon>Paraneoptera</taxon>
        <taxon>Hemiptera</taxon>
        <taxon>Auchenorrhyncha</taxon>
        <taxon>Cercopoidea</taxon>
        <taxon>Clastopteridae</taxon>
        <taxon>Clastoptera</taxon>
    </lineage>
</organism>
<name>A0A1B6C051_9HEMI</name>
<evidence type="ECO:0000256" key="1">
    <source>
        <dbReference type="SAM" id="MobiDB-lite"/>
    </source>
</evidence>